<reference evidence="2 3" key="1">
    <citation type="submission" date="2023-06" db="EMBL/GenBank/DDBJ databases">
        <authorList>
            <person name="Oyuntsetseg B."/>
            <person name="Kim S.B."/>
        </authorList>
    </citation>
    <scope>NUCLEOTIDE SEQUENCE [LARGE SCALE GENOMIC DNA]</scope>
    <source>
        <strain evidence="2 3">2-2</strain>
    </source>
</reference>
<name>A0ABY8XIJ1_9PSEU</name>
<dbReference type="EMBL" id="CP127173">
    <property type="protein sequence ID" value="WIV55418.1"/>
    <property type="molecule type" value="Genomic_DNA"/>
</dbReference>
<gene>
    <name evidence="2" type="ORF">QP939_42470</name>
</gene>
<feature type="compositionally biased region" description="Basic and acidic residues" evidence="1">
    <location>
        <begin position="1"/>
        <end position="18"/>
    </location>
</feature>
<sequence length="128" mass="14933">MKEGKQGPRPNKKTDGKPTKKRSIIKIHPHKKPNGHKSSNKQQREHNNRHGESFARDRGPTRQREATPVGKRVSKQRKEDHEKNVKKAKQERQQHPKQREGRRTKRQKGAPAAKEQQPRAVEERRAAQ</sequence>
<dbReference type="RefSeq" id="WP_285452345.1">
    <property type="nucleotide sequence ID" value="NZ_CP127173.1"/>
</dbReference>
<evidence type="ECO:0000313" key="3">
    <source>
        <dbReference type="Proteomes" id="UP001227101"/>
    </source>
</evidence>
<feature type="compositionally biased region" description="Basic and acidic residues" evidence="1">
    <location>
        <begin position="76"/>
        <end position="101"/>
    </location>
</feature>
<dbReference type="Proteomes" id="UP001227101">
    <property type="component" value="Chromosome"/>
</dbReference>
<organism evidence="2 3">
    <name type="scientific">Amycolatopsis nalaikhensis</name>
    <dbReference type="NCBI Taxonomy" id="715472"/>
    <lineage>
        <taxon>Bacteria</taxon>
        <taxon>Bacillati</taxon>
        <taxon>Actinomycetota</taxon>
        <taxon>Actinomycetes</taxon>
        <taxon>Pseudonocardiales</taxon>
        <taxon>Pseudonocardiaceae</taxon>
        <taxon>Amycolatopsis</taxon>
    </lineage>
</organism>
<feature type="compositionally biased region" description="Basic and acidic residues" evidence="1">
    <location>
        <begin position="42"/>
        <end position="65"/>
    </location>
</feature>
<evidence type="ECO:0000256" key="1">
    <source>
        <dbReference type="SAM" id="MobiDB-lite"/>
    </source>
</evidence>
<proteinExistence type="predicted"/>
<protein>
    <submittedName>
        <fullName evidence="2">Uncharacterized protein</fullName>
    </submittedName>
</protein>
<feature type="compositionally biased region" description="Basic and acidic residues" evidence="1">
    <location>
        <begin position="116"/>
        <end position="128"/>
    </location>
</feature>
<evidence type="ECO:0000313" key="2">
    <source>
        <dbReference type="EMBL" id="WIV55418.1"/>
    </source>
</evidence>
<keyword evidence="3" id="KW-1185">Reference proteome</keyword>
<feature type="region of interest" description="Disordered" evidence="1">
    <location>
        <begin position="1"/>
        <end position="128"/>
    </location>
</feature>
<feature type="compositionally biased region" description="Basic residues" evidence="1">
    <location>
        <begin position="19"/>
        <end position="39"/>
    </location>
</feature>
<accession>A0ABY8XIJ1</accession>